<organism evidence="1 2">
    <name type="scientific">Nesidiocoris tenuis</name>
    <dbReference type="NCBI Taxonomy" id="355587"/>
    <lineage>
        <taxon>Eukaryota</taxon>
        <taxon>Metazoa</taxon>
        <taxon>Ecdysozoa</taxon>
        <taxon>Arthropoda</taxon>
        <taxon>Hexapoda</taxon>
        <taxon>Insecta</taxon>
        <taxon>Pterygota</taxon>
        <taxon>Neoptera</taxon>
        <taxon>Paraneoptera</taxon>
        <taxon>Hemiptera</taxon>
        <taxon>Heteroptera</taxon>
        <taxon>Panheteroptera</taxon>
        <taxon>Cimicomorpha</taxon>
        <taxon>Miridae</taxon>
        <taxon>Dicyphina</taxon>
        <taxon>Nesidiocoris</taxon>
    </lineage>
</organism>
<keyword evidence="2" id="KW-1185">Reference proteome</keyword>
<gene>
    <name evidence="1" type="ORF">NTJ_09708</name>
</gene>
<name>A0ABN7AXI3_9HEMI</name>
<sequence>MKIPFFCQICRSYKRGPQWAANIIYLSQKSENPLGRLSRVRALYIILLTLHNCAWLCLETRIATGGRDPNKSKEVRADGEKAENSRQLEQLFEGLDIWLVMKKRS</sequence>
<reference evidence="1 2" key="1">
    <citation type="submission" date="2023-09" db="EMBL/GenBank/DDBJ databases">
        <title>Nesidiocoris tenuis whole genome shotgun sequence.</title>
        <authorList>
            <person name="Shibata T."/>
            <person name="Shimoda M."/>
            <person name="Kobayashi T."/>
            <person name="Uehara T."/>
        </authorList>
    </citation>
    <scope>NUCLEOTIDE SEQUENCE [LARGE SCALE GENOMIC DNA]</scope>
    <source>
        <strain evidence="1 2">Japan</strain>
    </source>
</reference>
<evidence type="ECO:0000313" key="2">
    <source>
        <dbReference type="Proteomes" id="UP001307889"/>
    </source>
</evidence>
<protein>
    <submittedName>
        <fullName evidence="1">Uncharacterized protein</fullName>
    </submittedName>
</protein>
<accession>A0ABN7AXI3</accession>
<evidence type="ECO:0000313" key="1">
    <source>
        <dbReference type="EMBL" id="BES96895.1"/>
    </source>
</evidence>
<dbReference type="Proteomes" id="UP001307889">
    <property type="component" value="Chromosome 7"/>
</dbReference>
<dbReference type="EMBL" id="AP028915">
    <property type="protein sequence ID" value="BES96895.1"/>
    <property type="molecule type" value="Genomic_DNA"/>
</dbReference>
<proteinExistence type="predicted"/>